<name>A0A6H5FVY7_9HEMI</name>
<protein>
    <recommendedName>
        <fullName evidence="1">Reverse transcriptase domain-containing protein</fullName>
    </recommendedName>
</protein>
<evidence type="ECO:0000313" key="2">
    <source>
        <dbReference type="EMBL" id="CAA9993797.1"/>
    </source>
</evidence>
<sequence>MQNIIERGFGARLLKINQHYIPGEWEQRWRRTVKLKGRQYSVPQGAAGRRLVNILAKEIQNVTAGTSRSERIFVLCTVILQREKTVNSSKDIRRTVTRRMDLWTEEKYEELVTEAERCDRQMKIHPDNDTEEHKVRNFTRLINKGKLREGTRWITDRANNGAPLQPNTQLEGGQTVLEILKNKHPQQEIPGHEMFLNDDLPTLVDVDITEGHILKVAHKLKGSAGPSGTDAEAWRDMLLRFGASSRALREAVADLTRSLANSIVEWDKIKALLARRGVAIDKKPGIRPIGVGEVLQRLCSKTMAIITGIDLKEECGSDQLCAGAKSGIEGAIHASSKLFEDEEVEGMLLIDATNAFNTISRPLAIWNSRILWPRCSRFLFNTYRGHPKIVFRQSDDEIYSEEGTTQGDPLGMYMYAVGTLPLIRKLKNPSYRQIWYADDSSCIGTLENLKEWMTTLSVEGPKWGYKIEASKSHLIIKPGLEQKAAQLFAGLNLKMEYSHRFLGGVIGTEELRKSFLTRKVEGWVDSVKKKASATKKSPQAGYIAFTKSLQQEWAFTQRVTKSKDEEWKPLKECIRKKMIPAIVGKETSDVEAALYELPVKFGGLAIHDPAHTSAQHHTISERSTKILTNAIIDGVNLENERHESWLSKVIREDKDNRSERDKERCHNLISQLSTGRQNKLRRIIGNNTSQWLSVIPVAADNLDLSPSQFRDALAVRYGHEFSDLPQYCDGCGLPMTNNHALNCLKGGLVKRGHDQCGLVRDQCALMASMAWKEVATEPVLQEGLEGNPTLVADIKIHGVWNPERTAFFDTRVINADASSYATQEWKVIARNAAKAKHRKYDRAAEDLRASFTPLIVSAEGVMHREYETFLKQMAITLSEKWSKPLSQTTQWVRVKTQLSVIRAISMRIRGTRRRIRSLGLEGGAPIPLLET</sequence>
<organism evidence="2 3">
    <name type="scientific">Nesidiocoris tenuis</name>
    <dbReference type="NCBI Taxonomy" id="355587"/>
    <lineage>
        <taxon>Eukaryota</taxon>
        <taxon>Metazoa</taxon>
        <taxon>Ecdysozoa</taxon>
        <taxon>Arthropoda</taxon>
        <taxon>Hexapoda</taxon>
        <taxon>Insecta</taxon>
        <taxon>Pterygota</taxon>
        <taxon>Neoptera</taxon>
        <taxon>Paraneoptera</taxon>
        <taxon>Hemiptera</taxon>
        <taxon>Heteroptera</taxon>
        <taxon>Panheteroptera</taxon>
        <taxon>Cimicomorpha</taxon>
        <taxon>Miridae</taxon>
        <taxon>Dicyphina</taxon>
        <taxon>Nesidiocoris</taxon>
    </lineage>
</organism>
<feature type="domain" description="Reverse transcriptase" evidence="1">
    <location>
        <begin position="282"/>
        <end position="482"/>
    </location>
</feature>
<dbReference type="InterPro" id="IPR000477">
    <property type="entry name" value="RT_dom"/>
</dbReference>
<gene>
    <name evidence="2" type="ORF">NTEN_LOCUS680</name>
</gene>
<dbReference type="Proteomes" id="UP000479000">
    <property type="component" value="Unassembled WGS sequence"/>
</dbReference>
<proteinExistence type="predicted"/>
<dbReference type="EMBL" id="CADCXU010001227">
    <property type="protein sequence ID" value="CAA9993797.1"/>
    <property type="molecule type" value="Genomic_DNA"/>
</dbReference>
<dbReference type="Pfam" id="PF00078">
    <property type="entry name" value="RVT_1"/>
    <property type="match status" value="1"/>
</dbReference>
<keyword evidence="3" id="KW-1185">Reference proteome</keyword>
<accession>A0A6H5FVY7</accession>
<reference evidence="2 3" key="1">
    <citation type="submission" date="2020-02" db="EMBL/GenBank/DDBJ databases">
        <authorList>
            <person name="Ferguson B K."/>
        </authorList>
    </citation>
    <scope>NUCLEOTIDE SEQUENCE [LARGE SCALE GENOMIC DNA]</scope>
</reference>
<evidence type="ECO:0000313" key="3">
    <source>
        <dbReference type="Proteomes" id="UP000479000"/>
    </source>
</evidence>
<evidence type="ECO:0000259" key="1">
    <source>
        <dbReference type="Pfam" id="PF00078"/>
    </source>
</evidence>
<dbReference type="AlphaFoldDB" id="A0A6H5FVY7"/>
<dbReference type="OrthoDB" id="7442523at2759"/>